<protein>
    <recommendedName>
        <fullName evidence="4">Eukaryotic translation initiation factor 3 subunit H</fullName>
        <shortName evidence="4">eIF3h</shortName>
    </recommendedName>
</protein>
<dbReference type="InterPro" id="IPR027524">
    <property type="entry name" value="eIF3h"/>
</dbReference>
<keyword evidence="5" id="KW-0175">Coiled coil</keyword>
<feature type="region of interest" description="Disordered" evidence="6">
    <location>
        <begin position="1"/>
        <end position="35"/>
    </location>
</feature>
<feature type="region of interest" description="Disordered" evidence="6">
    <location>
        <begin position="348"/>
        <end position="371"/>
    </location>
</feature>
<organism evidence="8">
    <name type="scientific">Mucochytrium quahogii</name>
    <dbReference type="NCBI Taxonomy" id="96639"/>
    <lineage>
        <taxon>Eukaryota</taxon>
        <taxon>Sar</taxon>
        <taxon>Stramenopiles</taxon>
        <taxon>Bigyra</taxon>
        <taxon>Labyrinthulomycetes</taxon>
        <taxon>Thraustochytrida</taxon>
        <taxon>Thraustochytriidae</taxon>
        <taxon>Mucochytrium</taxon>
    </lineage>
</organism>
<evidence type="ECO:0000256" key="2">
    <source>
        <dbReference type="ARBA" id="ARBA00022540"/>
    </source>
</evidence>
<feature type="domain" description="MPN" evidence="7">
    <location>
        <begin position="58"/>
        <end position="203"/>
    </location>
</feature>
<evidence type="ECO:0000259" key="7">
    <source>
        <dbReference type="PROSITE" id="PS50249"/>
    </source>
</evidence>
<feature type="coiled-coil region" evidence="5">
    <location>
        <begin position="303"/>
        <end position="333"/>
    </location>
</feature>
<keyword evidence="3 4" id="KW-0648">Protein biosynthesis</keyword>
<dbReference type="InterPro" id="IPR000555">
    <property type="entry name" value="JAMM/MPN+_dom"/>
</dbReference>
<evidence type="ECO:0000256" key="6">
    <source>
        <dbReference type="SAM" id="MobiDB-lite"/>
    </source>
</evidence>
<feature type="region of interest" description="Disordered" evidence="6">
    <location>
        <begin position="98"/>
        <end position="117"/>
    </location>
</feature>
<evidence type="ECO:0000313" key="9">
    <source>
        <dbReference type="EMBL" id="CAD9678522.1"/>
    </source>
</evidence>
<keyword evidence="1 4" id="KW-0963">Cytoplasm</keyword>
<evidence type="ECO:0000256" key="1">
    <source>
        <dbReference type="ARBA" id="ARBA00022490"/>
    </source>
</evidence>
<dbReference type="HAMAP" id="MF_03007">
    <property type="entry name" value="eIF3h"/>
    <property type="match status" value="1"/>
</dbReference>
<dbReference type="AlphaFoldDB" id="A0A7S2WCF8"/>
<dbReference type="EMBL" id="HBHK01009917">
    <property type="protein sequence ID" value="CAD9678522.1"/>
    <property type="molecule type" value="Transcribed_RNA"/>
</dbReference>
<dbReference type="InterPro" id="IPR037518">
    <property type="entry name" value="MPN"/>
</dbReference>
<dbReference type="GO" id="GO:0005852">
    <property type="term" value="C:eukaryotic translation initiation factor 3 complex"/>
    <property type="evidence" value="ECO:0007669"/>
    <property type="project" value="UniProtKB-UniRule"/>
</dbReference>
<dbReference type="Pfam" id="PF19445">
    <property type="entry name" value="eIF3h_C"/>
    <property type="match status" value="1"/>
</dbReference>
<comment type="function">
    <text evidence="4">Component of the eukaryotic translation initiation factor 3 (eIF-3) complex, which is involved in protein synthesis of a specialized repertoire of mRNAs and, together with other initiation factors, stimulates binding of mRNA and methionyl-tRNAi to the 40S ribosome. The eIF-3 complex specifically targets and initiates translation of a subset of mRNAs involved in cell proliferation.</text>
</comment>
<sequence length="413" mass="46085">MEGRGWGMSVGSSSNTGTYAAPQVSHEAASSSGPKSSLATLAEKLEAAPPKVNRIETIKVDGLVLLKIIKHCTESLPELCTGSLLGMDVESTLEVTNSFPFPESGSADNENDDDAEKESFGTKYQFEMLKLLRDVNVDCNPVGWYRSTYMGSFCTSELVEYLYQYQDQFDKASCQKSAVLIYDPFQTKKGNLALKAYRLSDAFMKMFRERKEGVKGKPGNVVKLSANVVSAVGGLKGDGSATISSVVSELSAEEIFEEIPIEITNSNLFTVLIEDFKERNGGKLDVDFDRLNLSTNPYLEKNFEFLIEEVDNLVNEQQKMQAEQRRTAKIEQEQIKWIQQRRLENKAREERGEPLLPEDADPSNPIFKPSTQSSRLESLLIRKQINIYCDQINKFTGSGFSKMYLASAIQGDE</sequence>
<proteinExistence type="inferred from homology"/>
<dbReference type="Pfam" id="PF01398">
    <property type="entry name" value="JAB"/>
    <property type="match status" value="1"/>
</dbReference>
<evidence type="ECO:0000256" key="3">
    <source>
        <dbReference type="ARBA" id="ARBA00022917"/>
    </source>
</evidence>
<comment type="similarity">
    <text evidence="4">Belongs to the eIF-3 subunit H family.</text>
</comment>
<dbReference type="PROSITE" id="PS50249">
    <property type="entry name" value="MPN"/>
    <property type="match status" value="1"/>
</dbReference>
<dbReference type="CDD" id="cd08065">
    <property type="entry name" value="MPN_eIF3h"/>
    <property type="match status" value="1"/>
</dbReference>
<dbReference type="InterPro" id="IPR045810">
    <property type="entry name" value="eIF3h_C"/>
</dbReference>
<dbReference type="GO" id="GO:0008237">
    <property type="term" value="F:metallopeptidase activity"/>
    <property type="evidence" value="ECO:0007669"/>
    <property type="project" value="InterPro"/>
</dbReference>
<evidence type="ECO:0000256" key="4">
    <source>
        <dbReference type="HAMAP-Rule" id="MF_03007"/>
    </source>
</evidence>
<name>A0A7S2WCF8_9STRA</name>
<dbReference type="Gene3D" id="3.40.140.10">
    <property type="entry name" value="Cytidine Deaminase, domain 2"/>
    <property type="match status" value="1"/>
</dbReference>
<comment type="subunit">
    <text evidence="4">Component of the eukaryotic translation initiation factor 3 (eIF-3) complex.</text>
</comment>
<dbReference type="GO" id="GO:0001732">
    <property type="term" value="P:formation of cytoplasmic translation initiation complex"/>
    <property type="evidence" value="ECO:0007669"/>
    <property type="project" value="UniProtKB-UniRule"/>
</dbReference>
<dbReference type="GO" id="GO:0003743">
    <property type="term" value="F:translation initiation factor activity"/>
    <property type="evidence" value="ECO:0007669"/>
    <property type="project" value="UniProtKB-UniRule"/>
</dbReference>
<evidence type="ECO:0000256" key="5">
    <source>
        <dbReference type="SAM" id="Coils"/>
    </source>
</evidence>
<gene>
    <name evidence="8" type="ORF">QSP1433_LOCUS6207</name>
    <name evidence="9" type="ORF">QSP1433_LOCUS6208</name>
</gene>
<keyword evidence="2 4" id="KW-0396">Initiation factor</keyword>
<dbReference type="SMART" id="SM00232">
    <property type="entry name" value="JAB_MPN"/>
    <property type="match status" value="1"/>
</dbReference>
<dbReference type="GO" id="GO:0016282">
    <property type="term" value="C:eukaryotic 43S preinitiation complex"/>
    <property type="evidence" value="ECO:0007669"/>
    <property type="project" value="UniProtKB-UniRule"/>
</dbReference>
<dbReference type="InterPro" id="IPR050242">
    <property type="entry name" value="JAMM_MPN+_peptidase_M67A"/>
</dbReference>
<reference evidence="8" key="1">
    <citation type="submission" date="2021-01" db="EMBL/GenBank/DDBJ databases">
        <authorList>
            <person name="Corre E."/>
            <person name="Pelletier E."/>
            <person name="Niang G."/>
            <person name="Scheremetjew M."/>
            <person name="Finn R."/>
            <person name="Kale V."/>
            <person name="Holt S."/>
            <person name="Cochrane G."/>
            <person name="Meng A."/>
            <person name="Brown T."/>
            <person name="Cohen L."/>
        </authorList>
    </citation>
    <scope>NUCLEOTIDE SEQUENCE</scope>
    <source>
        <strain evidence="8">NY070348D</strain>
    </source>
</reference>
<dbReference type="EMBL" id="HBHK01009916">
    <property type="protein sequence ID" value="CAD9678520.1"/>
    <property type="molecule type" value="Transcribed_RNA"/>
</dbReference>
<evidence type="ECO:0000313" key="8">
    <source>
        <dbReference type="EMBL" id="CAD9678520.1"/>
    </source>
</evidence>
<dbReference type="PANTHER" id="PTHR10410">
    <property type="entry name" value="EUKARYOTIC TRANSLATION INITIATION FACTOR 3 -RELATED"/>
    <property type="match status" value="1"/>
</dbReference>
<accession>A0A7S2WCF8</accession>
<dbReference type="GO" id="GO:0033290">
    <property type="term" value="C:eukaryotic 48S preinitiation complex"/>
    <property type="evidence" value="ECO:0007669"/>
    <property type="project" value="UniProtKB-UniRule"/>
</dbReference>
<comment type="subcellular location">
    <subcellularLocation>
        <location evidence="4">Cytoplasm</location>
    </subcellularLocation>
</comment>